<proteinExistence type="predicted"/>
<organism evidence="2">
    <name type="scientific">Actinomyces succiniciruminis</name>
    <dbReference type="NCBI Taxonomy" id="1522002"/>
    <lineage>
        <taxon>Bacteria</taxon>
        <taxon>Bacillati</taxon>
        <taxon>Actinomycetota</taxon>
        <taxon>Actinomycetes</taxon>
        <taxon>Actinomycetales</taxon>
        <taxon>Actinomycetaceae</taxon>
        <taxon>Actinomyces</taxon>
    </lineage>
</organism>
<reference evidence="2" key="1">
    <citation type="submission" date="2014-07" db="EMBL/GenBank/DDBJ databases">
        <authorList>
            <person name="Zhang J.E."/>
            <person name="Yang H."/>
            <person name="Guo J."/>
            <person name="Deng Z."/>
            <person name="Luo H."/>
            <person name="Luo M."/>
            <person name="Zhao B."/>
        </authorList>
    </citation>
    <scope>NUCLEOTIDE SEQUENCE</scope>
    <source>
        <strain evidence="2">AM4</strain>
    </source>
</reference>
<sequence>MTITVVTPETDPHNHGHPQIFLAGGITGCPDWQADAIQMLTELGPDNLVIANPRRQHPIPPEGPETSFGNEPPF</sequence>
<protein>
    <submittedName>
        <fullName evidence="2">Uncharacterized protein</fullName>
    </submittedName>
</protein>
<dbReference type="Gene3D" id="3.40.50.450">
    <property type="match status" value="1"/>
</dbReference>
<evidence type="ECO:0000313" key="2">
    <source>
        <dbReference type="EMBL" id="CED92441.1"/>
    </source>
</evidence>
<dbReference type="RefSeq" id="WP_210581922.1">
    <property type="nucleotide sequence ID" value="NZ_LK995540.1"/>
</dbReference>
<dbReference type="EMBL" id="LK995540">
    <property type="protein sequence ID" value="CED92441.1"/>
    <property type="molecule type" value="Genomic_DNA"/>
</dbReference>
<gene>
    <name evidence="2" type="ORF">AAM4_2609</name>
</gene>
<name>A0A1L7REG1_9ACTO</name>
<evidence type="ECO:0000256" key="1">
    <source>
        <dbReference type="SAM" id="MobiDB-lite"/>
    </source>
</evidence>
<feature type="region of interest" description="Disordered" evidence="1">
    <location>
        <begin position="51"/>
        <end position="74"/>
    </location>
</feature>
<dbReference type="AlphaFoldDB" id="A0A1L7REG1"/>
<accession>A0A1L7REG1</accession>